<dbReference type="InterPro" id="IPR046342">
    <property type="entry name" value="CBS_dom_sf"/>
</dbReference>
<evidence type="ECO:0000259" key="9">
    <source>
        <dbReference type="PROSITE" id="PS51371"/>
    </source>
</evidence>
<dbReference type="InterPro" id="IPR023999">
    <property type="entry name" value="Formate_transptr_FocA"/>
</dbReference>
<dbReference type="Proteomes" id="UP000031670">
    <property type="component" value="Unassembled WGS sequence"/>
</dbReference>
<dbReference type="PANTHER" id="PTHR30520">
    <property type="entry name" value="FORMATE TRANSPORTER-RELATED"/>
    <property type="match status" value="1"/>
</dbReference>
<evidence type="ECO:0000313" key="11">
    <source>
        <dbReference type="Proteomes" id="UP000031670"/>
    </source>
</evidence>
<feature type="transmembrane region" description="Helical" evidence="8">
    <location>
        <begin position="42"/>
        <end position="62"/>
    </location>
</feature>
<proteinExistence type="inferred from homology"/>
<accession>A0A0B8PGC7</accession>
<evidence type="ECO:0000256" key="3">
    <source>
        <dbReference type="ARBA" id="ARBA00022989"/>
    </source>
</evidence>
<evidence type="ECO:0000256" key="4">
    <source>
        <dbReference type="ARBA" id="ARBA00023136"/>
    </source>
</evidence>
<dbReference type="GO" id="GO:0015499">
    <property type="term" value="F:formate transmembrane transporter activity"/>
    <property type="evidence" value="ECO:0007669"/>
    <property type="project" value="UniProtKB-UniRule"/>
</dbReference>
<gene>
    <name evidence="10" type="ORF">JCM19232_6154</name>
</gene>
<keyword evidence="4 8" id="KW-0472">Membrane</keyword>
<dbReference type="PANTHER" id="PTHR30520:SF6">
    <property type="entry name" value="FORMATE_NITRATE FAMILY TRANSPORTER (EUROFUNG)"/>
    <property type="match status" value="1"/>
</dbReference>
<protein>
    <recommendedName>
        <fullName evidence="6">Formate transporter FocA</fullName>
    </recommendedName>
</protein>
<dbReference type="NCBIfam" id="TIGR04060">
    <property type="entry name" value="formate_focA"/>
    <property type="match status" value="1"/>
</dbReference>
<keyword evidence="7" id="KW-0129">CBS domain</keyword>
<evidence type="ECO:0000256" key="2">
    <source>
        <dbReference type="ARBA" id="ARBA00022692"/>
    </source>
</evidence>
<feature type="transmembrane region" description="Helical" evidence="8">
    <location>
        <begin position="168"/>
        <end position="188"/>
    </location>
</feature>
<feature type="transmembrane region" description="Helical" evidence="8">
    <location>
        <begin position="262"/>
        <end position="284"/>
    </location>
</feature>
<evidence type="ECO:0000256" key="6">
    <source>
        <dbReference type="NCBIfam" id="TIGR04060"/>
    </source>
</evidence>
<dbReference type="InterPro" id="IPR024002">
    <property type="entry name" value="For/NO2_transpt_CS"/>
</dbReference>
<dbReference type="Pfam" id="PF00571">
    <property type="entry name" value="CBS"/>
    <property type="match status" value="1"/>
</dbReference>
<sequence>MSLKRPQPQLAQVESAKSAPNLTQVAADYGHKKVLKPFKQSLVLAMFAGAFIALAFVFYITVTTGAQGQGWGVTRLIGGLAFSLGLILVVVCGGELFTSTVLSSIAWAQKRVSTKQLLICWARVYAGNFLGAMLMLSLIMMAKMHLLDRGNWGLNALYIATHKLEHDWWQAFSLGVLCNLLVCLGIWMSFSSKESASKSLLVLLPVAMFVSSGFEHSIANMFMVPLGIAVKAIASPEMLTAAVESGIHIEHLNVATFISANLIPVTLGNIFGGAVLVGLAFWSIENQTHSGLQSVNTYHYSNLSILEHNMLEKLKQLRVADLATDDQITCHEKQTCVAALKSLIDNNQAGAAVLDNSETVIGFISQQDLLRALWGQDFDLEAVMIVKEFMQTPVCTLSPEQSILTALEPMIVDQDVLYPVNSNGFYMGGAAQSFSERLAQAASKMPSCYPVVFNGRYVGLLQRDAIAAWIADFYQPKAEKKRRRAFSRLRLQA</sequence>
<name>A0A0B8PGC7_9VIBR</name>
<comment type="subcellular location">
    <subcellularLocation>
        <location evidence="1">Membrane</location>
        <topology evidence="1">Multi-pass membrane protein</topology>
    </subcellularLocation>
</comment>
<feature type="domain" description="CBS" evidence="9">
    <location>
        <begin position="323"/>
        <end position="380"/>
    </location>
</feature>
<dbReference type="NCBIfam" id="TIGR00790">
    <property type="entry name" value="fnt"/>
    <property type="match status" value="1"/>
</dbReference>
<organism evidence="10 11">
    <name type="scientific">Vibrio ishigakensis</name>
    <dbReference type="NCBI Taxonomy" id="1481914"/>
    <lineage>
        <taxon>Bacteria</taxon>
        <taxon>Pseudomonadati</taxon>
        <taxon>Pseudomonadota</taxon>
        <taxon>Gammaproteobacteria</taxon>
        <taxon>Vibrionales</taxon>
        <taxon>Vibrionaceae</taxon>
        <taxon>Vibrio</taxon>
    </lineage>
</organism>
<reference evidence="10 11" key="2">
    <citation type="submission" date="2015-01" db="EMBL/GenBank/DDBJ databases">
        <authorList>
            <consortium name="NBRP consortium"/>
            <person name="Sawabe T."/>
            <person name="Meirelles P."/>
            <person name="Feng G."/>
            <person name="Sayaka M."/>
            <person name="Hattori M."/>
            <person name="Ohkuma M."/>
        </authorList>
    </citation>
    <scope>NUCLEOTIDE SEQUENCE [LARGE SCALE GENOMIC DNA]</scope>
    <source>
        <strain evidence="10 11">JCM19232</strain>
    </source>
</reference>
<dbReference type="PROSITE" id="PS01005">
    <property type="entry name" value="FORMATE_NITRITE_TP_1"/>
    <property type="match status" value="1"/>
</dbReference>
<dbReference type="Gene3D" id="1.20.1080.10">
    <property type="entry name" value="Glycerol uptake facilitator protein"/>
    <property type="match status" value="1"/>
</dbReference>
<dbReference type="PROSITE" id="PS51371">
    <property type="entry name" value="CBS"/>
    <property type="match status" value="1"/>
</dbReference>
<dbReference type="SUPFAM" id="SSF54631">
    <property type="entry name" value="CBS-domain pair"/>
    <property type="match status" value="1"/>
</dbReference>
<comment type="caution">
    <text evidence="10">The sequence shown here is derived from an EMBL/GenBank/DDBJ whole genome shotgun (WGS) entry which is preliminary data.</text>
</comment>
<dbReference type="EMBL" id="BBSA01000004">
    <property type="protein sequence ID" value="GAM61849.1"/>
    <property type="molecule type" value="Genomic_DNA"/>
</dbReference>
<feature type="transmembrane region" description="Helical" evidence="8">
    <location>
        <begin position="120"/>
        <end position="142"/>
    </location>
</feature>
<keyword evidence="3 8" id="KW-1133">Transmembrane helix</keyword>
<feature type="transmembrane region" description="Helical" evidence="8">
    <location>
        <begin position="82"/>
        <end position="108"/>
    </location>
</feature>
<keyword evidence="2 8" id="KW-0812">Transmembrane</keyword>
<feature type="transmembrane region" description="Helical" evidence="8">
    <location>
        <begin position="200"/>
        <end position="219"/>
    </location>
</feature>
<dbReference type="AlphaFoldDB" id="A0A0B8PGC7"/>
<reference evidence="10 11" key="1">
    <citation type="submission" date="2015-01" db="EMBL/GenBank/DDBJ databases">
        <title>Vibrio sp. C5 JCM 19232 whole genome shotgun sequence.</title>
        <authorList>
            <person name="Sawabe T."/>
            <person name="Meirelles P."/>
            <person name="Feng G."/>
            <person name="Sayaka M."/>
            <person name="Hattori M."/>
            <person name="Ohkuma M."/>
        </authorList>
    </citation>
    <scope>NUCLEOTIDE SEQUENCE [LARGE SCALE GENOMIC DNA]</scope>
    <source>
        <strain evidence="10 11">JCM19232</strain>
    </source>
</reference>
<dbReference type="InterPro" id="IPR000644">
    <property type="entry name" value="CBS_dom"/>
</dbReference>
<dbReference type="InterPro" id="IPR023271">
    <property type="entry name" value="Aquaporin-like"/>
</dbReference>
<dbReference type="InterPro" id="IPR000292">
    <property type="entry name" value="For/NO2_transpt"/>
</dbReference>
<evidence type="ECO:0000256" key="5">
    <source>
        <dbReference type="ARBA" id="ARBA00049660"/>
    </source>
</evidence>
<evidence type="ECO:0000256" key="7">
    <source>
        <dbReference type="PROSITE-ProRule" id="PRU00703"/>
    </source>
</evidence>
<evidence type="ECO:0000256" key="8">
    <source>
        <dbReference type="SAM" id="Phobius"/>
    </source>
</evidence>
<evidence type="ECO:0000256" key="1">
    <source>
        <dbReference type="ARBA" id="ARBA00004141"/>
    </source>
</evidence>
<evidence type="ECO:0000313" key="10">
    <source>
        <dbReference type="EMBL" id="GAM61849.1"/>
    </source>
</evidence>
<dbReference type="Pfam" id="PF01226">
    <property type="entry name" value="Form_Nir_trans"/>
    <property type="match status" value="1"/>
</dbReference>
<comment type="similarity">
    <text evidence="5">Belongs to the FNT transporter (TC 1.A.16) family.</text>
</comment>
<dbReference type="GO" id="GO:0005886">
    <property type="term" value="C:plasma membrane"/>
    <property type="evidence" value="ECO:0007669"/>
    <property type="project" value="UniProtKB-UniRule"/>
</dbReference>
<dbReference type="Gene3D" id="3.10.580.10">
    <property type="entry name" value="CBS-domain"/>
    <property type="match status" value="1"/>
</dbReference>